<evidence type="ECO:0000313" key="2">
    <source>
        <dbReference type="Proteomes" id="UP000322244"/>
    </source>
</evidence>
<protein>
    <submittedName>
        <fullName evidence="1">Uncharacterized protein</fullName>
    </submittedName>
</protein>
<sequence length="52" mass="5797">MSEAPVQAVQIVTQDALTFRARLLINRAGTCSIDFWSAPTADKLPAFIRQYN</sequence>
<dbReference type="NCBIfam" id="TIGR01731">
    <property type="entry name" value="fil_hemag_20aa"/>
    <property type="match status" value="1"/>
</dbReference>
<reference evidence="1 2" key="1">
    <citation type="submission" date="2019-07" db="EMBL/GenBank/DDBJ databases">
        <title>Rhodococcus cavernicolus sp. nov., isolated from a cave.</title>
        <authorList>
            <person name="Lee S.D."/>
        </authorList>
    </citation>
    <scope>NUCLEOTIDE SEQUENCE [LARGE SCALE GENOMIC DNA]</scope>
    <source>
        <strain evidence="1 2">C1-24</strain>
    </source>
</reference>
<organism evidence="1 2">
    <name type="scientific">Antrihabitans cavernicola</name>
    <dbReference type="NCBI Taxonomy" id="2495913"/>
    <lineage>
        <taxon>Bacteria</taxon>
        <taxon>Bacillati</taxon>
        <taxon>Actinomycetota</taxon>
        <taxon>Actinomycetes</taxon>
        <taxon>Mycobacteriales</taxon>
        <taxon>Nocardiaceae</taxon>
        <taxon>Antrihabitans</taxon>
    </lineage>
</organism>
<dbReference type="Proteomes" id="UP000322244">
    <property type="component" value="Unassembled WGS sequence"/>
</dbReference>
<keyword evidence="2" id="KW-1185">Reference proteome</keyword>
<proteinExistence type="predicted"/>
<dbReference type="AlphaFoldDB" id="A0A5A7S3C4"/>
<accession>A0A5A7S3C4</accession>
<name>A0A5A7S3C4_9NOCA</name>
<dbReference type="EMBL" id="VLNY01000031">
    <property type="protein sequence ID" value="KAA0016074.1"/>
    <property type="molecule type" value="Genomic_DNA"/>
</dbReference>
<gene>
    <name evidence="1" type="ORF">FOY51_26745</name>
</gene>
<comment type="caution">
    <text evidence="1">The sequence shown here is derived from an EMBL/GenBank/DDBJ whole genome shotgun (WGS) entry which is preliminary data.</text>
</comment>
<dbReference type="InterPro" id="IPR010069">
    <property type="entry name" value="CdiA_FHA1_rpt"/>
</dbReference>
<evidence type="ECO:0000313" key="1">
    <source>
        <dbReference type="EMBL" id="KAA0016074.1"/>
    </source>
</evidence>